<dbReference type="Pfam" id="PF01569">
    <property type="entry name" value="PAP2"/>
    <property type="match status" value="1"/>
</dbReference>
<gene>
    <name evidence="9" type="ORF">FA743_11005</name>
</gene>
<evidence type="ECO:0000256" key="7">
    <source>
        <dbReference type="SAM" id="MobiDB-lite"/>
    </source>
</evidence>
<dbReference type="Proteomes" id="UP000309747">
    <property type="component" value="Unassembled WGS sequence"/>
</dbReference>
<evidence type="ECO:0000256" key="3">
    <source>
        <dbReference type="ARBA" id="ARBA00022692"/>
    </source>
</evidence>
<dbReference type="GO" id="GO:0005886">
    <property type="term" value="C:plasma membrane"/>
    <property type="evidence" value="ECO:0007669"/>
    <property type="project" value="UniProtKB-SubCell"/>
</dbReference>
<dbReference type="GO" id="GO:0016787">
    <property type="term" value="F:hydrolase activity"/>
    <property type="evidence" value="ECO:0007669"/>
    <property type="project" value="UniProtKB-KW"/>
</dbReference>
<sequence length="202" mass="21000">MNDMAPRPEGASDAPSSIEEADKEAAGKAARYRHHPVVKALGSCSEIADQIPLSILCAGVTGAGVLADRPRLARTGLQMMAAHVLANVIKRAVKNRVRRTRPNVMIDRQTYRFEPDEGQGGEESSFPSGHTAGAVAVATAMACNLPRTSVPVLLAAAVVAVIQVPRAKHYPIDVAAGAVLGLASALIVRAVASRAGRLTAPS</sequence>
<evidence type="ECO:0000259" key="8">
    <source>
        <dbReference type="SMART" id="SM00014"/>
    </source>
</evidence>
<evidence type="ECO:0000256" key="6">
    <source>
        <dbReference type="ARBA" id="ARBA00023136"/>
    </source>
</evidence>
<keyword evidence="6" id="KW-0472">Membrane</keyword>
<proteinExistence type="predicted"/>
<dbReference type="OrthoDB" id="8004717at2"/>
<keyword evidence="4" id="KW-0378">Hydrolase</keyword>
<dbReference type="RefSeq" id="WP_136886152.1">
    <property type="nucleotide sequence ID" value="NZ_SUNI01000009.1"/>
</dbReference>
<dbReference type="InterPro" id="IPR000326">
    <property type="entry name" value="PAP2/HPO"/>
</dbReference>
<evidence type="ECO:0000313" key="9">
    <source>
        <dbReference type="EMBL" id="TJZ91616.1"/>
    </source>
</evidence>
<comment type="subcellular location">
    <subcellularLocation>
        <location evidence="1">Cell membrane</location>
        <topology evidence="1">Multi-pass membrane protein</topology>
    </subcellularLocation>
</comment>
<protein>
    <submittedName>
        <fullName evidence="9">Phosphatase PAP2 family protein</fullName>
    </submittedName>
</protein>
<keyword evidence="10" id="KW-1185">Reference proteome</keyword>
<dbReference type="SUPFAM" id="SSF48317">
    <property type="entry name" value="Acid phosphatase/Vanadium-dependent haloperoxidase"/>
    <property type="match status" value="1"/>
</dbReference>
<dbReference type="PANTHER" id="PTHR14969:SF62">
    <property type="entry name" value="DECAPRENYLPHOSPHORYL-5-PHOSPHORIBOSE PHOSPHATASE RV3807C-RELATED"/>
    <property type="match status" value="1"/>
</dbReference>
<evidence type="ECO:0000256" key="5">
    <source>
        <dbReference type="ARBA" id="ARBA00022989"/>
    </source>
</evidence>
<evidence type="ECO:0000256" key="2">
    <source>
        <dbReference type="ARBA" id="ARBA00022475"/>
    </source>
</evidence>
<accession>A0A4U0R9U6</accession>
<organism evidence="9 10">
    <name type="scientific">Paracoccus gahaiensis</name>
    <dbReference type="NCBI Taxonomy" id="1706839"/>
    <lineage>
        <taxon>Bacteria</taxon>
        <taxon>Pseudomonadati</taxon>
        <taxon>Pseudomonadota</taxon>
        <taxon>Alphaproteobacteria</taxon>
        <taxon>Rhodobacterales</taxon>
        <taxon>Paracoccaceae</taxon>
        <taxon>Paracoccus</taxon>
    </lineage>
</organism>
<keyword evidence="2" id="KW-1003">Cell membrane</keyword>
<dbReference type="InterPro" id="IPR036938">
    <property type="entry name" value="PAP2/HPO_sf"/>
</dbReference>
<keyword evidence="5" id="KW-1133">Transmembrane helix</keyword>
<comment type="caution">
    <text evidence="9">The sequence shown here is derived from an EMBL/GenBank/DDBJ whole genome shotgun (WGS) entry which is preliminary data.</text>
</comment>
<dbReference type="SMART" id="SM00014">
    <property type="entry name" value="acidPPc"/>
    <property type="match status" value="1"/>
</dbReference>
<evidence type="ECO:0000313" key="10">
    <source>
        <dbReference type="Proteomes" id="UP000309747"/>
    </source>
</evidence>
<feature type="region of interest" description="Disordered" evidence="7">
    <location>
        <begin position="1"/>
        <end position="28"/>
    </location>
</feature>
<dbReference type="Gene3D" id="1.20.144.10">
    <property type="entry name" value="Phosphatidic acid phosphatase type 2/haloperoxidase"/>
    <property type="match status" value="1"/>
</dbReference>
<evidence type="ECO:0000256" key="4">
    <source>
        <dbReference type="ARBA" id="ARBA00022801"/>
    </source>
</evidence>
<dbReference type="AlphaFoldDB" id="A0A4U0R9U6"/>
<name>A0A4U0R9U6_9RHOB</name>
<reference evidence="9 10" key="1">
    <citation type="submission" date="2019-04" db="EMBL/GenBank/DDBJ databases">
        <authorList>
            <person name="Li J."/>
        </authorList>
    </citation>
    <scope>NUCLEOTIDE SEQUENCE [LARGE SCALE GENOMIC DNA]</scope>
    <source>
        <strain evidence="9 10">KCTC 42687</strain>
    </source>
</reference>
<dbReference type="EMBL" id="SUNI01000009">
    <property type="protein sequence ID" value="TJZ91616.1"/>
    <property type="molecule type" value="Genomic_DNA"/>
</dbReference>
<dbReference type="PANTHER" id="PTHR14969">
    <property type="entry name" value="SPHINGOSINE-1-PHOSPHATE PHOSPHOHYDROLASE"/>
    <property type="match status" value="1"/>
</dbReference>
<feature type="domain" description="Phosphatidic acid phosphatase type 2/haloperoxidase" evidence="8">
    <location>
        <begin position="75"/>
        <end position="189"/>
    </location>
</feature>
<keyword evidence="3" id="KW-0812">Transmembrane</keyword>
<evidence type="ECO:0000256" key="1">
    <source>
        <dbReference type="ARBA" id="ARBA00004651"/>
    </source>
</evidence>